<protein>
    <submittedName>
        <fullName evidence="1">Uncharacterized protein</fullName>
    </submittedName>
</protein>
<sequence length="117" mass="12826">MLENPKLNPNIITGAARAHHGRAALASLENVSDLHDILPVITCAARTIDLNLRAFLAKTAADDVMTNVCIARQHAVHYARALHCWPTPQRATDPDRCKGGLQQIEGGRRIQIEAFVK</sequence>
<dbReference type="Proteomes" id="UP000299102">
    <property type="component" value="Unassembled WGS sequence"/>
</dbReference>
<dbReference type="AlphaFoldDB" id="A0A4C1UNL0"/>
<accession>A0A4C1UNL0</accession>
<proteinExistence type="predicted"/>
<gene>
    <name evidence="1" type="ORF">EVAR_18771_1</name>
</gene>
<keyword evidence="2" id="KW-1185">Reference proteome</keyword>
<organism evidence="1 2">
    <name type="scientific">Eumeta variegata</name>
    <name type="common">Bagworm moth</name>
    <name type="synonym">Eumeta japonica</name>
    <dbReference type="NCBI Taxonomy" id="151549"/>
    <lineage>
        <taxon>Eukaryota</taxon>
        <taxon>Metazoa</taxon>
        <taxon>Ecdysozoa</taxon>
        <taxon>Arthropoda</taxon>
        <taxon>Hexapoda</taxon>
        <taxon>Insecta</taxon>
        <taxon>Pterygota</taxon>
        <taxon>Neoptera</taxon>
        <taxon>Endopterygota</taxon>
        <taxon>Lepidoptera</taxon>
        <taxon>Glossata</taxon>
        <taxon>Ditrysia</taxon>
        <taxon>Tineoidea</taxon>
        <taxon>Psychidae</taxon>
        <taxon>Oiketicinae</taxon>
        <taxon>Eumeta</taxon>
    </lineage>
</organism>
<evidence type="ECO:0000313" key="2">
    <source>
        <dbReference type="Proteomes" id="UP000299102"/>
    </source>
</evidence>
<reference evidence="1 2" key="1">
    <citation type="journal article" date="2019" name="Commun. Biol.">
        <title>The bagworm genome reveals a unique fibroin gene that provides high tensile strength.</title>
        <authorList>
            <person name="Kono N."/>
            <person name="Nakamura H."/>
            <person name="Ohtoshi R."/>
            <person name="Tomita M."/>
            <person name="Numata K."/>
            <person name="Arakawa K."/>
        </authorList>
    </citation>
    <scope>NUCLEOTIDE SEQUENCE [LARGE SCALE GENOMIC DNA]</scope>
</reference>
<comment type="caution">
    <text evidence="1">The sequence shown here is derived from an EMBL/GenBank/DDBJ whole genome shotgun (WGS) entry which is preliminary data.</text>
</comment>
<evidence type="ECO:0000313" key="1">
    <source>
        <dbReference type="EMBL" id="GBP27576.1"/>
    </source>
</evidence>
<dbReference type="EMBL" id="BGZK01000195">
    <property type="protein sequence ID" value="GBP27576.1"/>
    <property type="molecule type" value="Genomic_DNA"/>
</dbReference>
<name>A0A4C1UNL0_EUMVA</name>